<evidence type="ECO:0000256" key="3">
    <source>
        <dbReference type="ARBA" id="ARBA00023242"/>
    </source>
</evidence>
<evidence type="ECO:0000256" key="2">
    <source>
        <dbReference type="ARBA" id="ARBA00022763"/>
    </source>
</evidence>
<evidence type="ECO:0000313" key="7">
    <source>
        <dbReference type="Proteomes" id="UP000316621"/>
    </source>
</evidence>
<dbReference type="STRING" id="3469.A0A4Y7IMW0"/>
<evidence type="ECO:0000313" key="6">
    <source>
        <dbReference type="EMBL" id="RZC49042.1"/>
    </source>
</evidence>
<gene>
    <name evidence="6" type="ORF">C5167_017467</name>
</gene>
<evidence type="ECO:0000259" key="5">
    <source>
        <dbReference type="PROSITE" id="PS50172"/>
    </source>
</evidence>
<dbReference type="GO" id="GO:0006974">
    <property type="term" value="P:DNA damage response"/>
    <property type="evidence" value="ECO:0007669"/>
    <property type="project" value="UniProtKB-KW"/>
</dbReference>
<keyword evidence="2" id="KW-0227">DNA damage</keyword>
<feature type="region of interest" description="Disordered" evidence="4">
    <location>
        <begin position="716"/>
        <end position="754"/>
    </location>
</feature>
<organism evidence="6 7">
    <name type="scientific">Papaver somniferum</name>
    <name type="common">Opium poppy</name>
    <dbReference type="NCBI Taxonomy" id="3469"/>
    <lineage>
        <taxon>Eukaryota</taxon>
        <taxon>Viridiplantae</taxon>
        <taxon>Streptophyta</taxon>
        <taxon>Embryophyta</taxon>
        <taxon>Tracheophyta</taxon>
        <taxon>Spermatophyta</taxon>
        <taxon>Magnoliopsida</taxon>
        <taxon>Ranunculales</taxon>
        <taxon>Papaveraceae</taxon>
        <taxon>Papaveroideae</taxon>
        <taxon>Papaver</taxon>
    </lineage>
</organism>
<dbReference type="PANTHER" id="PTHR23196:SF1">
    <property type="entry name" value="PAX-INTERACTING PROTEIN 1"/>
    <property type="match status" value="1"/>
</dbReference>
<proteinExistence type="predicted"/>
<evidence type="ECO:0000256" key="4">
    <source>
        <dbReference type="SAM" id="MobiDB-lite"/>
    </source>
</evidence>
<dbReference type="GO" id="GO:0005634">
    <property type="term" value="C:nucleus"/>
    <property type="evidence" value="ECO:0007669"/>
    <property type="project" value="UniProtKB-SubCell"/>
</dbReference>
<dbReference type="Gene3D" id="3.40.50.10190">
    <property type="entry name" value="BRCT domain"/>
    <property type="match status" value="2"/>
</dbReference>
<reference evidence="6 7" key="1">
    <citation type="journal article" date="2018" name="Science">
        <title>The opium poppy genome and morphinan production.</title>
        <authorList>
            <person name="Guo L."/>
            <person name="Winzer T."/>
            <person name="Yang X."/>
            <person name="Li Y."/>
            <person name="Ning Z."/>
            <person name="He Z."/>
            <person name="Teodor R."/>
            <person name="Lu Y."/>
            <person name="Bowser T.A."/>
            <person name="Graham I.A."/>
            <person name="Ye K."/>
        </authorList>
    </citation>
    <scope>NUCLEOTIDE SEQUENCE [LARGE SCALE GENOMIC DNA]</scope>
    <source>
        <strain evidence="7">cv. HN1</strain>
        <tissue evidence="6">Leaves</tissue>
    </source>
</reference>
<evidence type="ECO:0000256" key="1">
    <source>
        <dbReference type="ARBA" id="ARBA00004123"/>
    </source>
</evidence>
<keyword evidence="3" id="KW-0539">Nucleus</keyword>
<dbReference type="Gramene" id="RZC49042">
    <property type="protein sequence ID" value="RZC49042"/>
    <property type="gene ID" value="C5167_017467"/>
</dbReference>
<dbReference type="SMART" id="SM00292">
    <property type="entry name" value="BRCT"/>
    <property type="match status" value="1"/>
</dbReference>
<dbReference type="Pfam" id="PF16589">
    <property type="entry name" value="BRCT_2"/>
    <property type="match status" value="1"/>
</dbReference>
<dbReference type="InterPro" id="IPR051579">
    <property type="entry name" value="DDR_Transcriptional_Reg"/>
</dbReference>
<feature type="region of interest" description="Disordered" evidence="4">
    <location>
        <begin position="840"/>
        <end position="875"/>
    </location>
</feature>
<dbReference type="InterPro" id="IPR036420">
    <property type="entry name" value="BRCT_dom_sf"/>
</dbReference>
<feature type="region of interest" description="Disordered" evidence="4">
    <location>
        <begin position="431"/>
        <end position="455"/>
    </location>
</feature>
<dbReference type="EMBL" id="CM010716">
    <property type="protein sequence ID" value="RZC49042.1"/>
    <property type="molecule type" value="Genomic_DNA"/>
</dbReference>
<dbReference type="PANTHER" id="PTHR23196">
    <property type="entry name" value="PAX TRANSCRIPTION ACTIVATION DOMAIN INTERACTING PROTEIN"/>
    <property type="match status" value="1"/>
</dbReference>
<protein>
    <recommendedName>
        <fullName evidence="5">BRCT domain-containing protein</fullName>
    </recommendedName>
</protein>
<feature type="compositionally biased region" description="Polar residues" evidence="4">
    <location>
        <begin position="729"/>
        <end position="747"/>
    </location>
</feature>
<name>A0A4Y7IMW0_PAPSO</name>
<feature type="domain" description="BRCT" evidence="5">
    <location>
        <begin position="1321"/>
        <end position="1385"/>
    </location>
</feature>
<feature type="compositionally biased region" description="Polar residues" evidence="4">
    <location>
        <begin position="221"/>
        <end position="241"/>
    </location>
</feature>
<feature type="compositionally biased region" description="Low complexity" evidence="4">
    <location>
        <begin position="1144"/>
        <end position="1158"/>
    </location>
</feature>
<dbReference type="Pfam" id="PF16770">
    <property type="entry name" value="RTT107_BRCT_5"/>
    <property type="match status" value="1"/>
</dbReference>
<feature type="region of interest" description="Disordered" evidence="4">
    <location>
        <begin position="219"/>
        <end position="263"/>
    </location>
</feature>
<dbReference type="InterPro" id="IPR001357">
    <property type="entry name" value="BRCT_dom"/>
</dbReference>
<feature type="region of interest" description="Disordered" evidence="4">
    <location>
        <begin position="1139"/>
        <end position="1158"/>
    </location>
</feature>
<sequence length="1533" mass="167466">MKLSKFTNSSEEKSPILFLNESGEKKELNLIWFSVSGSSSIFSDCDMGSDGDDEKDLIKENENADDDLETQRFDSDSSLEISDLNGLEFQSTEPFNDTSTAPVEFETQVWVDDETQEIVEDCDNYDENGIMTQLVVDDTEVQDYGDGDGDDGELSDRTDVLTEAGESDCESERGVGLGDDDAVYFNDSTSERCNSGQNVLTAIPLSNGTKEPDCGLVPSVDGTNANRASVLNGSEPTSSAASDEDGEMAGIDDPSSAEEERIDVDRDYEGENMKLKDDIRNRDAVRKLFADETPYKNSGATNYCDSTYGGRDYPQLDDGHKLADLSYLNSQEPGELSQANALDVVDKFLLINNVDCSQEDKVYLEKMVKDKSPIVPSAKGPRILAHRSNTKSPVAGVGTLDWDASREDEGGGEFFSKNKDVLFPSCGRGRGRKSFTQPRIPRSLKSGQGKSLDDKEQDLNLRQKIMGTVHSDSRLLLQKLRADDKNLPQIKARKNLFQEFDEQMNLESAEQQLEETNIVKDSRGMCDIAIDTQRAAEAMEALVCGFPNSHATADAIQVLTNSGDVMGITSYQEHASTRKRLSSSNVEGLFKQSKRTKTHDTKLSTEILTSSQMGSKTLGEDLRQDFTATPKRKRGRPISIEKPNTGISVPISSRLRSKGTKLEAFSGSSAIKPKQKRGWPKSGVSSSTGNSAALCETSSRRLPKVISQGKAVGVVDKSNSNEVDKHTKSPLSGMSSSTTRQLLNKNPSPVARRTRQCRTIDALMKPENLPGGSGEKKHDDMPVANAVEIEKVCSKMGTYTLEPSVYKGRCSESGRNLIDDVIKDKPTLHEPLGLDFSHERSADTCSEVNPESKHRGRKKNVSMSGHLKESGNLGSSSTVVDGVLEVNGPIRRSSRLRNDIRSSAVELDMNKKTQSSIYVHPSSSSVKNFKGNLVEQVVEPLCAYAVVNGSLSLNDKAILKDNGKATASKKFEKDVSMKGHLKESGNLGSSSTVVDRALEVNGPIRRSSRLRNEIRSAAAELDMNRTTQSSIFVHPSSSSVKNSKGNLVEQFVEPFCAYAAINGSLSVNDKAILKDDGKATASKKFEKDVSMEGHLKESGNLGSSSTVVDRVLEVNGSITRSGRLRNHIRSTAIDLDLKRKTQASVSGHPSSSSVKNSKGNLIKQVVEPLCADAAVNGSLSVNDKALLKDDGKDAASKKFEKKGDASPVSTPKDVAGENAGLSTPKVIPHGLLCVTPDKCTTPANVSTPLNEASPICFGNGYQKLSCKRSLSKPSLARELNDLYMDAVHTPSSKDLRKRRDIGSIHVLFSHHLGNDIIKQQKKILARLGASVASSSLEATHFVADKFVRTRNMLETIALGKPVVTPLWLKSCGQVSCFTDERNYILRDLKKEKEIGFSMPISLTRAGQSPLLKGRRVFVTASVKPSQELVASLVKAVHGQCSQAVERLGRSAMKDDRVLDDLLVFSCEEDYEICVPLLEKGVAIYSSELLLNGIVMQKLEYERHRLFNDNIKRTRSSIWIRKDGEKFLPVTKSK</sequence>
<dbReference type="Proteomes" id="UP000316621">
    <property type="component" value="Chromosome 2"/>
</dbReference>
<dbReference type="CDD" id="cd17744">
    <property type="entry name" value="BRCT_MDC1_rpt1"/>
    <property type="match status" value="1"/>
</dbReference>
<dbReference type="CDD" id="cd18432">
    <property type="entry name" value="BRCT_PAXIP1_rpt6_like"/>
    <property type="match status" value="1"/>
</dbReference>
<dbReference type="PROSITE" id="PS50172">
    <property type="entry name" value="BRCT"/>
    <property type="match status" value="1"/>
</dbReference>
<accession>A0A4Y7IMW0</accession>
<dbReference type="OMA" id="SSIWIRK"/>
<keyword evidence="7" id="KW-1185">Reference proteome</keyword>
<dbReference type="SUPFAM" id="SSF52113">
    <property type="entry name" value="BRCT domain"/>
    <property type="match status" value="1"/>
</dbReference>
<comment type="subcellular location">
    <subcellularLocation>
        <location evidence="1">Nucleus</location>
    </subcellularLocation>
</comment>
<feature type="region of interest" description="Disordered" evidence="4">
    <location>
        <begin position="1197"/>
        <end position="1221"/>
    </location>
</feature>
<feature type="region of interest" description="Disordered" evidence="4">
    <location>
        <begin position="612"/>
        <end position="696"/>
    </location>
</feature>